<accession>A0A7N0RC12</accession>
<feature type="repeat" description="PPR" evidence="3">
    <location>
        <begin position="443"/>
        <end position="477"/>
    </location>
</feature>
<dbReference type="PANTHER" id="PTHR47934:SF28">
    <property type="entry name" value="OS04G0488500 PROTEIN"/>
    <property type="match status" value="1"/>
</dbReference>
<feature type="repeat" description="PPR" evidence="3">
    <location>
        <begin position="809"/>
        <end position="843"/>
    </location>
</feature>
<keyword evidence="2" id="KW-0677">Repeat</keyword>
<keyword evidence="5" id="KW-1185">Reference proteome</keyword>
<evidence type="ECO:0000313" key="4">
    <source>
        <dbReference type="EnsemblPlants" id="Kaladp0008s0211.1.v1.1"/>
    </source>
</evidence>
<dbReference type="GO" id="GO:0006396">
    <property type="term" value="P:RNA processing"/>
    <property type="evidence" value="ECO:0007669"/>
    <property type="project" value="TreeGrafter"/>
</dbReference>
<proteinExistence type="inferred from homology"/>
<evidence type="ECO:0008006" key="6">
    <source>
        <dbReference type="Google" id="ProtNLM"/>
    </source>
</evidence>
<dbReference type="GO" id="GO:0003729">
    <property type="term" value="F:mRNA binding"/>
    <property type="evidence" value="ECO:0007669"/>
    <property type="project" value="TreeGrafter"/>
</dbReference>
<name>A0A7N0RC12_KALFE</name>
<dbReference type="Pfam" id="PF12854">
    <property type="entry name" value="PPR_1"/>
    <property type="match status" value="2"/>
</dbReference>
<dbReference type="AlphaFoldDB" id="A0A7N0RC12"/>
<feature type="repeat" description="PPR" evidence="3">
    <location>
        <begin position="367"/>
        <end position="401"/>
    </location>
</feature>
<feature type="repeat" description="PPR" evidence="3">
    <location>
        <begin position="478"/>
        <end position="512"/>
    </location>
</feature>
<dbReference type="PROSITE" id="PS51375">
    <property type="entry name" value="PPR"/>
    <property type="match status" value="16"/>
</dbReference>
<feature type="repeat" description="PPR" evidence="3">
    <location>
        <begin position="669"/>
        <end position="703"/>
    </location>
</feature>
<feature type="repeat" description="PPR" evidence="3">
    <location>
        <begin position="583"/>
        <end position="617"/>
    </location>
</feature>
<dbReference type="Pfam" id="PF13812">
    <property type="entry name" value="PPR_3"/>
    <property type="match status" value="1"/>
</dbReference>
<sequence>MSKQGLKLNPLLYRRLLSSLNSNSAQNPKPLLLPHFCSSRQNPLCRRLSSSPPDNLHGLIDPEADSANLSAVAPEDFRFLSEQENKACVESESSNDAALFCARIKDTNDGFSVATLKFLRHFRGVLNEDLVIQVLRGLGNKEFCVKFFIWASRQIGYTHTSAVYYALVDVLEDEGNDRVPEEFLKEIKNDDGEVLGKLLNVIVMRCCRNGMWNLALEELGRLKELGYRPTRLTYNALIQVYLKADRLDTAYMVHREMCGNDFRMDEFTLGCFVYSLSKAGRFREALALIEKEEFVPDTVMYTRMISGLCEASHFEEAMDLLNRMRACSCIPNVVTYRILLCGCLNKRQLGRCKSVLSMMITEGCYPSPGIFNSLVQAYCKAGDFSYAHKLFKKMLTCGFTPGYVVYNILIGGICGREEVPSPEELKLSETAYNEMLDAGIVLNKVNVCNFARCLCSAGKFEDAYCLIREMMKKGFMPDTSTYSKVITYLCNAAKMEKAFLLFKEMKQNKVVPDVYTYTILIDNFCKAGLIQQARNLFNEMIRDGCPPNVVTFTALIHAYLKANKVDTASELFKIMLSENCMPNIVTYTALIDGYCKAGKIEKACNIYARMKGDEKISDVDVYFKVDGGSYKEPNVITYGALVDGLCKAYKVKEASDLIDTMSEGGCEPNRIVYDALIDGFCKVGKLDEAQEIFTRMSEHGYGPDVYTYSSLIDRLFKDQRLDLALKVLSKMLENSCAPNVVVYTVMVDGLCKLGKIDEAFKLMLMMEEKGCHPNVVTYTAMIDGFGKGGRVDRSLELFAQMGIKGCAPNFVTYRVLINHCCDAGLLDEAHKLLEEMKGTYWPLDTAASRKVIEGYSREFLSSIGLLAEIAQNPSFPVVVAPVYRLVIDNFCKAGKLEVALKLLEEISSSPYSIATQDMYYSLIKSLSLANKTEKAFELYAEMIKRGGIPDIDIFFHLINVLIQKGKWEEALLLSDGICQTVSISTGLLFKWQTSMEAGYQLGFSREGVKGTFAFAYNFFRLNLCMC</sequence>
<organism evidence="4 5">
    <name type="scientific">Kalanchoe fedtschenkoi</name>
    <name type="common">Lavender scallops</name>
    <name type="synonym">South American air plant</name>
    <dbReference type="NCBI Taxonomy" id="63787"/>
    <lineage>
        <taxon>Eukaryota</taxon>
        <taxon>Viridiplantae</taxon>
        <taxon>Streptophyta</taxon>
        <taxon>Embryophyta</taxon>
        <taxon>Tracheophyta</taxon>
        <taxon>Spermatophyta</taxon>
        <taxon>Magnoliopsida</taxon>
        <taxon>eudicotyledons</taxon>
        <taxon>Gunneridae</taxon>
        <taxon>Pentapetalae</taxon>
        <taxon>Saxifragales</taxon>
        <taxon>Crassulaceae</taxon>
        <taxon>Kalanchoe</taxon>
    </lineage>
</organism>
<dbReference type="Gene3D" id="1.25.40.10">
    <property type="entry name" value="Tetratricopeptide repeat domain"/>
    <property type="match status" value="9"/>
</dbReference>
<feature type="repeat" description="PPR" evidence="3">
    <location>
        <begin position="297"/>
        <end position="331"/>
    </location>
</feature>
<feature type="repeat" description="PPR" evidence="3">
    <location>
        <begin position="774"/>
        <end position="808"/>
    </location>
</feature>
<dbReference type="Pfam" id="PF13041">
    <property type="entry name" value="PPR_2"/>
    <property type="match status" value="6"/>
</dbReference>
<dbReference type="GO" id="GO:0007005">
    <property type="term" value="P:mitochondrion organization"/>
    <property type="evidence" value="ECO:0007669"/>
    <property type="project" value="TreeGrafter"/>
</dbReference>
<feature type="repeat" description="PPR" evidence="3">
    <location>
        <begin position="915"/>
        <end position="949"/>
    </location>
</feature>
<dbReference type="OMA" id="FKIICEM"/>
<dbReference type="EnsemblPlants" id="Kaladp0008s0211.1.v1.1">
    <property type="protein sequence ID" value="Kaladp0008s0211.1.v1.1"/>
    <property type="gene ID" value="Kaladp0008s0211.v1.1"/>
</dbReference>
<evidence type="ECO:0000256" key="2">
    <source>
        <dbReference type="ARBA" id="ARBA00022737"/>
    </source>
</evidence>
<evidence type="ECO:0000313" key="5">
    <source>
        <dbReference type="Proteomes" id="UP000594263"/>
    </source>
</evidence>
<evidence type="ECO:0000256" key="1">
    <source>
        <dbReference type="ARBA" id="ARBA00007626"/>
    </source>
</evidence>
<feature type="repeat" description="PPR" evidence="3">
    <location>
        <begin position="548"/>
        <end position="582"/>
    </location>
</feature>
<dbReference type="InterPro" id="IPR011990">
    <property type="entry name" value="TPR-like_helical_dom_sf"/>
</dbReference>
<reference evidence="4" key="1">
    <citation type="submission" date="2021-01" db="UniProtKB">
        <authorList>
            <consortium name="EnsemblPlants"/>
        </authorList>
    </citation>
    <scope>IDENTIFICATION</scope>
</reference>
<feature type="repeat" description="PPR" evidence="3">
    <location>
        <begin position="230"/>
        <end position="264"/>
    </location>
</feature>
<feature type="repeat" description="PPR" evidence="3">
    <location>
        <begin position="332"/>
        <end position="366"/>
    </location>
</feature>
<dbReference type="Proteomes" id="UP000594263">
    <property type="component" value="Unplaced"/>
</dbReference>
<feature type="repeat" description="PPR" evidence="3">
    <location>
        <begin position="513"/>
        <end position="547"/>
    </location>
</feature>
<dbReference type="Gramene" id="Kaladp0008s0211.1.v1.1">
    <property type="protein sequence ID" value="Kaladp0008s0211.1.v1.1"/>
    <property type="gene ID" value="Kaladp0008s0211.v1.1"/>
</dbReference>
<feature type="repeat" description="PPR" evidence="3">
    <location>
        <begin position="634"/>
        <end position="668"/>
    </location>
</feature>
<comment type="similarity">
    <text evidence="1">Belongs to the PPR family. P subfamily.</text>
</comment>
<feature type="repeat" description="PPR" evidence="3">
    <location>
        <begin position="704"/>
        <end position="738"/>
    </location>
</feature>
<dbReference type="PANTHER" id="PTHR47934">
    <property type="entry name" value="PENTATRICOPEPTIDE REPEAT-CONTAINING PROTEIN PET309, MITOCHONDRIAL"/>
    <property type="match status" value="1"/>
</dbReference>
<dbReference type="InterPro" id="IPR051114">
    <property type="entry name" value="Mito_RNA_Proc_CCM1"/>
</dbReference>
<dbReference type="InterPro" id="IPR002885">
    <property type="entry name" value="PPR_rpt"/>
</dbReference>
<dbReference type="GO" id="GO:0005739">
    <property type="term" value="C:mitochondrion"/>
    <property type="evidence" value="ECO:0007669"/>
    <property type="project" value="TreeGrafter"/>
</dbReference>
<evidence type="ECO:0000256" key="3">
    <source>
        <dbReference type="PROSITE-ProRule" id="PRU00708"/>
    </source>
</evidence>
<dbReference type="SUPFAM" id="SSF48452">
    <property type="entry name" value="TPR-like"/>
    <property type="match status" value="1"/>
</dbReference>
<feature type="repeat" description="PPR" evidence="3">
    <location>
        <begin position="739"/>
        <end position="773"/>
    </location>
</feature>
<dbReference type="NCBIfam" id="TIGR00756">
    <property type="entry name" value="PPR"/>
    <property type="match status" value="16"/>
</dbReference>
<dbReference type="Pfam" id="PF01535">
    <property type="entry name" value="PPR"/>
    <property type="match status" value="3"/>
</dbReference>
<protein>
    <recommendedName>
        <fullName evidence="6">Pentatricopeptide repeat-containing protein</fullName>
    </recommendedName>
</protein>